<reference evidence="1" key="1">
    <citation type="journal article" date="2023" name="Int. J. Syst. Evol. Microbiol.">
        <title>Sinisalibacter aestuarii sp. nov., isolated from estuarine sediment of the Arakawa River.</title>
        <authorList>
            <person name="Arafat S.T."/>
            <person name="Hirano S."/>
            <person name="Sato A."/>
            <person name="Takeuchi K."/>
            <person name="Yasuda T."/>
            <person name="Terahara T."/>
            <person name="Hamada M."/>
            <person name="Kobayashi T."/>
        </authorList>
    </citation>
    <scope>NUCLEOTIDE SEQUENCE</scope>
    <source>
        <strain evidence="1">B-399</strain>
    </source>
</reference>
<protein>
    <recommendedName>
        <fullName evidence="3">DUF2924 domain-containing protein</fullName>
    </recommendedName>
</protein>
<dbReference type="Pfam" id="PF11149">
    <property type="entry name" value="DUF2924"/>
    <property type="match status" value="1"/>
</dbReference>
<sequence length="184" mass="20650">MNSAHQPAALKDLPEALTALETADRADLLDHWRELIGAPPPKNLSLPFLRRAIAFELQCQVRGGPKARTIKDLNRIAAGSASRASVGTRLRTGTKLIREWQGRTWTVEVIDGGFLTAGERYVSLSAIARKITGARWSGPRFFGLAEEVRRRPRHHHTSTLLKSGRNMPSRIWQKKVTSRLMLRK</sequence>
<dbReference type="Proteomes" id="UP001144205">
    <property type="component" value="Unassembled WGS sequence"/>
</dbReference>
<accession>A0ABQ5LZV8</accession>
<name>A0ABQ5LZV8_9RHOB</name>
<dbReference type="InterPro" id="IPR021322">
    <property type="entry name" value="DUF2924"/>
</dbReference>
<proteinExistence type="predicted"/>
<comment type="caution">
    <text evidence="1">The sequence shown here is derived from an EMBL/GenBank/DDBJ whole genome shotgun (WGS) entry which is preliminary data.</text>
</comment>
<dbReference type="EMBL" id="BROH01000015">
    <property type="protein sequence ID" value="GKY89876.1"/>
    <property type="molecule type" value="Genomic_DNA"/>
</dbReference>
<evidence type="ECO:0008006" key="3">
    <source>
        <dbReference type="Google" id="ProtNLM"/>
    </source>
</evidence>
<organism evidence="1 2">
    <name type="scientific">Sinisalibacter aestuarii</name>
    <dbReference type="NCBI Taxonomy" id="2949426"/>
    <lineage>
        <taxon>Bacteria</taxon>
        <taxon>Pseudomonadati</taxon>
        <taxon>Pseudomonadota</taxon>
        <taxon>Alphaproteobacteria</taxon>
        <taxon>Rhodobacterales</taxon>
        <taxon>Roseobacteraceae</taxon>
        <taxon>Sinisalibacter</taxon>
    </lineage>
</organism>
<evidence type="ECO:0000313" key="2">
    <source>
        <dbReference type="Proteomes" id="UP001144205"/>
    </source>
</evidence>
<keyword evidence="2" id="KW-1185">Reference proteome</keyword>
<dbReference type="RefSeq" id="WP_281843797.1">
    <property type="nucleotide sequence ID" value="NZ_BROH01000015.1"/>
</dbReference>
<evidence type="ECO:0000313" key="1">
    <source>
        <dbReference type="EMBL" id="GKY89876.1"/>
    </source>
</evidence>
<gene>
    <name evidence="1" type="ORF">STA1M1_37450</name>
</gene>